<dbReference type="STRING" id="153721.MYP_3280"/>
<dbReference type="Proteomes" id="UP000030185">
    <property type="component" value="Unassembled WGS sequence"/>
</dbReference>
<evidence type="ECO:0000313" key="1">
    <source>
        <dbReference type="EMBL" id="GAL86051.1"/>
    </source>
</evidence>
<evidence type="ECO:0000313" key="2">
    <source>
        <dbReference type="Proteomes" id="UP000030185"/>
    </source>
</evidence>
<gene>
    <name evidence="1" type="ORF">MYP_3280</name>
</gene>
<comment type="caution">
    <text evidence="1">The sequence shown here is derived from an EMBL/GenBank/DDBJ whole genome shotgun (WGS) entry which is preliminary data.</text>
</comment>
<sequence length="62" mass="7299">MHVLGDKHSLPADYKNLRNELIIEEDLIHNKLIEATWSKSSRTTVRDDRMQMDYNKINSRSA</sequence>
<reference evidence="1 2" key="1">
    <citation type="submission" date="2014-09" db="EMBL/GenBank/DDBJ databases">
        <title>Sporocytophaga myxococcoides PG-01 genome sequencing.</title>
        <authorList>
            <person name="Liu L."/>
            <person name="Gao P.J."/>
            <person name="Chen G.J."/>
            <person name="Wang L.S."/>
        </authorList>
    </citation>
    <scope>NUCLEOTIDE SEQUENCE [LARGE SCALE GENOMIC DNA]</scope>
    <source>
        <strain evidence="1 2">PG-01</strain>
    </source>
</reference>
<organism evidence="1 2">
    <name type="scientific">Sporocytophaga myxococcoides</name>
    <dbReference type="NCBI Taxonomy" id="153721"/>
    <lineage>
        <taxon>Bacteria</taxon>
        <taxon>Pseudomonadati</taxon>
        <taxon>Bacteroidota</taxon>
        <taxon>Cytophagia</taxon>
        <taxon>Cytophagales</taxon>
        <taxon>Cytophagaceae</taxon>
        <taxon>Sporocytophaga</taxon>
    </lineage>
</organism>
<name>A0A098LGE1_9BACT</name>
<dbReference type="RefSeq" id="WP_045465199.1">
    <property type="nucleotide sequence ID" value="NZ_BBLT01000006.1"/>
</dbReference>
<keyword evidence="2" id="KW-1185">Reference proteome</keyword>
<protein>
    <submittedName>
        <fullName evidence="1">Uncharacterized protein</fullName>
    </submittedName>
</protein>
<dbReference type="EMBL" id="BBLT01000006">
    <property type="protein sequence ID" value="GAL86051.1"/>
    <property type="molecule type" value="Genomic_DNA"/>
</dbReference>
<proteinExistence type="predicted"/>
<dbReference type="AlphaFoldDB" id="A0A098LGE1"/>
<accession>A0A098LGE1</accession>